<gene>
    <name evidence="1" type="ORF">MNBD_UNCLBAC01-1193</name>
</gene>
<dbReference type="NCBIfam" id="NF009154">
    <property type="entry name" value="PRK12497.3-3"/>
    <property type="match status" value="1"/>
</dbReference>
<dbReference type="EMBL" id="UOGJ01000053">
    <property type="protein sequence ID" value="VAX35453.1"/>
    <property type="molecule type" value="Genomic_DNA"/>
</dbReference>
<evidence type="ECO:0000313" key="1">
    <source>
        <dbReference type="EMBL" id="VAX35453.1"/>
    </source>
</evidence>
<dbReference type="GO" id="GO:0003676">
    <property type="term" value="F:nucleic acid binding"/>
    <property type="evidence" value="ECO:0007669"/>
    <property type="project" value="InterPro"/>
</dbReference>
<dbReference type="CDD" id="cd20736">
    <property type="entry name" value="PoNe_Nuclease"/>
    <property type="match status" value="1"/>
</dbReference>
<dbReference type="HAMAP" id="MF_00048">
    <property type="entry name" value="UPF0102"/>
    <property type="match status" value="1"/>
</dbReference>
<dbReference type="NCBIfam" id="NF009150">
    <property type="entry name" value="PRK12497.1-3"/>
    <property type="match status" value="1"/>
</dbReference>
<dbReference type="InterPro" id="IPR011856">
    <property type="entry name" value="tRNA_endonuc-like_dom_sf"/>
</dbReference>
<protein>
    <submittedName>
        <fullName evidence="1">Uncharacterized protein</fullName>
    </submittedName>
</protein>
<accession>A0A3B1DF33</accession>
<name>A0A3B1DF33_9ZZZZ</name>
<dbReference type="SUPFAM" id="SSF52980">
    <property type="entry name" value="Restriction endonuclease-like"/>
    <property type="match status" value="1"/>
</dbReference>
<dbReference type="Pfam" id="PF02021">
    <property type="entry name" value="UPF0102"/>
    <property type="match status" value="1"/>
</dbReference>
<sequence>MTFQRKELGRKGEDMAAAYLKRCGYDIIERNFVNKLGELDIIAKDHNVLCFIEVKTRRTLAFGSPFESITKRKQHKIIRVAESYLQYKNFYDVSIRFDCMAVYVQEEGEDQIELIKGAFEA</sequence>
<dbReference type="Gene3D" id="3.40.1350.10">
    <property type="match status" value="1"/>
</dbReference>
<proteinExistence type="inferred from homology"/>
<dbReference type="InterPro" id="IPR003509">
    <property type="entry name" value="UPF0102_YraN-like"/>
</dbReference>
<organism evidence="1">
    <name type="scientific">hydrothermal vent metagenome</name>
    <dbReference type="NCBI Taxonomy" id="652676"/>
    <lineage>
        <taxon>unclassified sequences</taxon>
        <taxon>metagenomes</taxon>
        <taxon>ecological metagenomes</taxon>
    </lineage>
</organism>
<dbReference type="InterPro" id="IPR011335">
    <property type="entry name" value="Restrct_endonuc-II-like"/>
</dbReference>
<reference evidence="1" key="1">
    <citation type="submission" date="2018-06" db="EMBL/GenBank/DDBJ databases">
        <authorList>
            <person name="Zhirakovskaya E."/>
        </authorList>
    </citation>
    <scope>NUCLEOTIDE SEQUENCE</scope>
</reference>
<dbReference type="NCBIfam" id="TIGR00252">
    <property type="entry name" value="YraN family protein"/>
    <property type="match status" value="1"/>
</dbReference>
<dbReference type="PANTHER" id="PTHR34039">
    <property type="entry name" value="UPF0102 PROTEIN YRAN"/>
    <property type="match status" value="1"/>
</dbReference>
<dbReference type="AlphaFoldDB" id="A0A3B1DF33"/>
<dbReference type="PANTHER" id="PTHR34039:SF1">
    <property type="entry name" value="UPF0102 PROTEIN YRAN"/>
    <property type="match status" value="1"/>
</dbReference>